<dbReference type="Proteomes" id="UP000433876">
    <property type="component" value="Unassembled WGS sequence"/>
</dbReference>
<gene>
    <name evidence="3" type="ORF">SMACR_08611</name>
</gene>
<dbReference type="InterPro" id="IPR049363">
    <property type="entry name" value="RMI1_N"/>
</dbReference>
<feature type="domain" description="RecQ mediated genome instability protein 1 OB-fold" evidence="1">
    <location>
        <begin position="93"/>
        <end position="269"/>
    </location>
</feature>
<dbReference type="Pfam" id="PF21000">
    <property type="entry name" value="RMI1_N_N"/>
    <property type="match status" value="1"/>
</dbReference>
<dbReference type="InterPro" id="IPR042470">
    <property type="entry name" value="RMI1_N_C_sf"/>
</dbReference>
<dbReference type="Gene3D" id="2.40.50.770">
    <property type="entry name" value="RecQ-mediated genome instability protein Rmi1, C-terminal domain"/>
    <property type="match status" value="1"/>
</dbReference>
<evidence type="ECO:0000259" key="2">
    <source>
        <dbReference type="Pfam" id="PF21000"/>
    </source>
</evidence>
<proteinExistence type="predicted"/>
<dbReference type="InterPro" id="IPR013894">
    <property type="entry name" value="RMI1_OB"/>
</dbReference>
<dbReference type="AlphaFoldDB" id="A0A8S8ZCB9"/>
<name>A0A8S8ZCB9_SORMA</name>
<evidence type="ECO:0000259" key="1">
    <source>
        <dbReference type="Pfam" id="PF08585"/>
    </source>
</evidence>
<feature type="domain" description="RMI1 N-terminal" evidence="2">
    <location>
        <begin position="20"/>
        <end position="60"/>
    </location>
</feature>
<dbReference type="EMBL" id="NMPR01000198">
    <property type="protein sequence ID" value="KAA8628224.1"/>
    <property type="molecule type" value="Genomic_DNA"/>
</dbReference>
<accession>A0A8S8ZCB9</accession>
<evidence type="ECO:0000313" key="3">
    <source>
        <dbReference type="EMBL" id="KAA8628224.1"/>
    </source>
</evidence>
<reference evidence="3 4" key="1">
    <citation type="submission" date="2017-07" db="EMBL/GenBank/DDBJ databases">
        <title>Genome sequence of the Sordaria macrospora wild type strain R19027.</title>
        <authorList>
            <person name="Nowrousian M."/>
            <person name="Teichert I."/>
            <person name="Kueck U."/>
        </authorList>
    </citation>
    <scope>NUCLEOTIDE SEQUENCE [LARGE SCALE GENOMIC DNA]</scope>
    <source>
        <strain evidence="3 4">R19027</strain>
        <tissue evidence="3">Mycelium</tissue>
    </source>
</reference>
<dbReference type="VEuPathDB" id="FungiDB:SMAC_08611"/>
<protein>
    <recommendedName>
        <fullName evidence="5">RecQ mediated genome instability protein 1 N-terminal domain-containing protein</fullName>
    </recommendedName>
</protein>
<evidence type="ECO:0000313" key="4">
    <source>
        <dbReference type="Proteomes" id="UP000433876"/>
    </source>
</evidence>
<organism evidence="3 4">
    <name type="scientific">Sordaria macrospora</name>
    <dbReference type="NCBI Taxonomy" id="5147"/>
    <lineage>
        <taxon>Eukaryota</taxon>
        <taxon>Fungi</taxon>
        <taxon>Dikarya</taxon>
        <taxon>Ascomycota</taxon>
        <taxon>Pezizomycotina</taxon>
        <taxon>Sordariomycetes</taxon>
        <taxon>Sordariomycetidae</taxon>
        <taxon>Sordariales</taxon>
        <taxon>Sordariaceae</taxon>
        <taxon>Sordaria</taxon>
    </lineage>
</organism>
<sequence>METAQTLHRQLSASSPTTLLPLPSLTWLATLIPSNTTRIPPLPSLLATARLRLLSSDLSTPGLLDPQWVASHSFPACLTRAQGQQQVSRPGGEGREQILDRDVVVQVLDVENLNRSKWEIVEDLESIERGEQTRGREVIRLPTAGSGNEDDQLDMGDGGTQTQTAALAQNNTVSQQAAQARERERKNATHKLVIQDASGQRLFALELKRVDEIGVPLFVNGKMIGGTPIGGKILLKRGTKMARGVVLLEPGLVKVLGGRVEGWGKVWEGGRLERLRGEVQRG</sequence>
<comment type="caution">
    <text evidence="3">The sequence shown here is derived from an EMBL/GenBank/DDBJ whole genome shotgun (WGS) entry which is preliminary data.</text>
</comment>
<evidence type="ECO:0008006" key="5">
    <source>
        <dbReference type="Google" id="ProtNLM"/>
    </source>
</evidence>
<dbReference type="Pfam" id="PF08585">
    <property type="entry name" value="RMI1_N_C"/>
    <property type="match status" value="1"/>
</dbReference>